<dbReference type="AlphaFoldDB" id="A0AAV3RNF4"/>
<gene>
    <name evidence="2" type="ORF">LIER_29673</name>
</gene>
<dbReference type="InterPro" id="IPR036397">
    <property type="entry name" value="RNaseH_sf"/>
</dbReference>
<dbReference type="PANTHER" id="PTHR48475:SF1">
    <property type="entry name" value="RNASE H TYPE-1 DOMAIN-CONTAINING PROTEIN"/>
    <property type="match status" value="1"/>
</dbReference>
<dbReference type="Gene3D" id="3.30.70.270">
    <property type="match status" value="1"/>
</dbReference>
<evidence type="ECO:0000313" key="3">
    <source>
        <dbReference type="Proteomes" id="UP001454036"/>
    </source>
</evidence>
<feature type="domain" description="RNase H type-1" evidence="1">
    <location>
        <begin position="110"/>
        <end position="210"/>
    </location>
</feature>
<sequence length="211" mass="24115">MIREREIEPNPDKIKAILDRQPPRENIDIQKLTGCLAALSRFISKSGERSLSFFKNLRRASSTKFYWDDECKKAFEELKGYLSSPKLLSQPEQREVLQLYLVVSNGVTGSGVGILIRSRGDVIMEYALRFTFPTINNEDEYEAMIVGLDIVKSLGISRVWVKGDSKMIMNQVKGICGVRHEPLVKYYAKDVQLAQGFKQVIFEHIPRAQNE</sequence>
<dbReference type="PANTHER" id="PTHR48475">
    <property type="entry name" value="RIBONUCLEASE H"/>
    <property type="match status" value="1"/>
</dbReference>
<comment type="caution">
    <text evidence="2">The sequence shown here is derived from an EMBL/GenBank/DDBJ whole genome shotgun (WGS) entry which is preliminary data.</text>
</comment>
<dbReference type="InterPro" id="IPR043502">
    <property type="entry name" value="DNA/RNA_pol_sf"/>
</dbReference>
<protein>
    <recommendedName>
        <fullName evidence="1">RNase H type-1 domain-containing protein</fullName>
    </recommendedName>
</protein>
<organism evidence="2 3">
    <name type="scientific">Lithospermum erythrorhizon</name>
    <name type="common">Purple gromwell</name>
    <name type="synonym">Lithospermum officinale var. erythrorhizon</name>
    <dbReference type="NCBI Taxonomy" id="34254"/>
    <lineage>
        <taxon>Eukaryota</taxon>
        <taxon>Viridiplantae</taxon>
        <taxon>Streptophyta</taxon>
        <taxon>Embryophyta</taxon>
        <taxon>Tracheophyta</taxon>
        <taxon>Spermatophyta</taxon>
        <taxon>Magnoliopsida</taxon>
        <taxon>eudicotyledons</taxon>
        <taxon>Gunneridae</taxon>
        <taxon>Pentapetalae</taxon>
        <taxon>asterids</taxon>
        <taxon>lamiids</taxon>
        <taxon>Boraginales</taxon>
        <taxon>Boraginaceae</taxon>
        <taxon>Boraginoideae</taxon>
        <taxon>Lithospermeae</taxon>
        <taxon>Lithospermum</taxon>
    </lineage>
</organism>
<dbReference type="Proteomes" id="UP001454036">
    <property type="component" value="Unassembled WGS sequence"/>
</dbReference>
<dbReference type="EMBL" id="BAABME010010298">
    <property type="protein sequence ID" value="GAA0177263.1"/>
    <property type="molecule type" value="Genomic_DNA"/>
</dbReference>
<evidence type="ECO:0000259" key="1">
    <source>
        <dbReference type="Pfam" id="PF13456"/>
    </source>
</evidence>
<accession>A0AAV3RNF4</accession>
<proteinExistence type="predicted"/>
<reference evidence="2 3" key="1">
    <citation type="submission" date="2024-01" db="EMBL/GenBank/DDBJ databases">
        <title>The complete chloroplast genome sequence of Lithospermum erythrorhizon: insights into the phylogenetic relationship among Boraginaceae species and the maternal lineages of purple gromwells.</title>
        <authorList>
            <person name="Okada T."/>
            <person name="Watanabe K."/>
        </authorList>
    </citation>
    <scope>NUCLEOTIDE SEQUENCE [LARGE SCALE GENOMIC DNA]</scope>
</reference>
<dbReference type="Gene3D" id="3.30.420.10">
    <property type="entry name" value="Ribonuclease H-like superfamily/Ribonuclease H"/>
    <property type="match status" value="1"/>
</dbReference>
<dbReference type="CDD" id="cd09279">
    <property type="entry name" value="RNase_HI_like"/>
    <property type="match status" value="1"/>
</dbReference>
<dbReference type="GO" id="GO:0003676">
    <property type="term" value="F:nucleic acid binding"/>
    <property type="evidence" value="ECO:0007669"/>
    <property type="project" value="InterPro"/>
</dbReference>
<dbReference type="Pfam" id="PF13456">
    <property type="entry name" value="RVT_3"/>
    <property type="match status" value="1"/>
</dbReference>
<dbReference type="SUPFAM" id="SSF56672">
    <property type="entry name" value="DNA/RNA polymerases"/>
    <property type="match status" value="1"/>
</dbReference>
<keyword evidence="3" id="KW-1185">Reference proteome</keyword>
<dbReference type="InterPro" id="IPR002156">
    <property type="entry name" value="RNaseH_domain"/>
</dbReference>
<name>A0AAV3RNF4_LITER</name>
<evidence type="ECO:0000313" key="2">
    <source>
        <dbReference type="EMBL" id="GAA0177263.1"/>
    </source>
</evidence>
<dbReference type="InterPro" id="IPR043128">
    <property type="entry name" value="Rev_trsase/Diguanyl_cyclase"/>
</dbReference>
<dbReference type="GO" id="GO:0004523">
    <property type="term" value="F:RNA-DNA hybrid ribonuclease activity"/>
    <property type="evidence" value="ECO:0007669"/>
    <property type="project" value="InterPro"/>
</dbReference>